<feature type="compositionally biased region" description="Basic and acidic residues" evidence="2">
    <location>
        <begin position="455"/>
        <end position="469"/>
    </location>
</feature>
<organism evidence="4 5">
    <name type="scientific">Plasmodium malariae</name>
    <dbReference type="NCBI Taxonomy" id="5858"/>
    <lineage>
        <taxon>Eukaryota</taxon>
        <taxon>Sar</taxon>
        <taxon>Alveolata</taxon>
        <taxon>Apicomplexa</taxon>
        <taxon>Aconoidasida</taxon>
        <taxon>Haemosporida</taxon>
        <taxon>Plasmodiidae</taxon>
        <taxon>Plasmodium</taxon>
        <taxon>Plasmodium (Plasmodium)</taxon>
    </lineage>
</organism>
<gene>
    <name evidence="4" type="ORF">PMALA_028400</name>
</gene>
<name>A0A1A8WDE2_PLAMA</name>
<protein>
    <recommendedName>
        <fullName evidence="3">WDHD1/CFT4 second beta-propeller domain-containing protein</fullName>
    </recommendedName>
</protein>
<dbReference type="Proteomes" id="UP000078597">
    <property type="component" value="Unassembled WGS sequence"/>
</dbReference>
<feature type="domain" description="WDHD1/CFT4 second beta-propeller" evidence="3">
    <location>
        <begin position="712"/>
        <end position="972"/>
    </location>
</feature>
<evidence type="ECO:0000256" key="1">
    <source>
        <dbReference type="SAM" id="Coils"/>
    </source>
</evidence>
<feature type="compositionally biased region" description="Basic and acidic residues" evidence="2">
    <location>
        <begin position="1009"/>
        <end position="1026"/>
    </location>
</feature>
<feature type="region of interest" description="Disordered" evidence="2">
    <location>
        <begin position="439"/>
        <end position="492"/>
    </location>
</feature>
<sequence>MKDLYFADINSTLFLRHYNNKLLLISGNRIKLYTYEEIKNIIRAQNIAIYIVKDIEKNEKIVYISNNVIIKRHLRSNKEKSITDDVHSFNNDVSKVNYDKNGNNGHNNEKISDGMNSNMNNNVINNLSIKDDSSNNAETNYVCIAFEQGNVWLCAEDGANKMFVYEKLIYRKICDIIKIEIFTTNNVINSLILYKDYTLIFYNEKLQNSVKIPIQEYVYNFCLSNNNQNIALFNHKNLYIYDIMKKNFSVEDNEEIETNENLQVSNNDKNCIEVKDIFDFSKNYKNLLSCDWHPQNLCIALCGKNIVRYLVLYNYKVYEYSGTEMHKSYITATKFITISDNVILLTSLSCGDNLFCVWEFELEYCLYKFKSDHIISHFDLSYFDDYLHMSFLAEEKHLANEKLDSKKIIKKIEWDDSEDDTYTERSICDPVYPDQTDKIHTGTNKMQGIDNGTDSFKDNYNGDKNKKDNNSNSNSSNNNNNAHSSSTYENEKDRISSEYFSGSNGKRNSESCSGECNLNYLNKKKRKKKIFVDDEENQDNFINLSHKKMAKDRDLGRENKREDKHDQYYERKKIDKMNFIDNYAEEDPDDVYNSYESDKYRIHSKKHLTNKKNREDNEYNKKEYNIQNFINKNKDVIMNNRESGYFEDNSYLFDNDDDQKSVTAFNSYIKEKFEQLEKLKKQVDMLQKQVKSFTKINLDDFIVLCPGLCEEPENINDQWCMFWNDIGHITKKKEGNKTYIYIFLFRGEDVGKKKITDIYNVTSASLSAYGFALASNPYEKTISKSNSILCFHNLKDNVIWNKYLPSEELIKGVANGNNFVAIVTSNNFLRIYSAYGYIINTFLLKGIPVALCAYDYLLFVITCPYIFENVYSYNINNTYNCTLYKVYENFTDLKPSKYNTYHITILYDDVLSLPSCHYLNWVNISNFGIPYVRDTSNFIYGLYPVFKKNNNIVYDWVPIFDLNNLNTYNQMDKSKYQHAEQQNGNTLNKNEQVTNKKIHNDLYDEDEKIENNKDDAKKNRDSHPDDEMGTNSQCVYYPLYFDNFEQISVIRLKKNEIEPRSNKIESCLGYNVEKKYIVMSECNVMKYEKLVKLLQANPNLSLDNDSNKNESATLLPWEQYDEMRSRVDLYCKQLFVNISYDYMNDGKNKSAVDTLKSLNKLYDKWIMRMFAILKNDKKNQKLAVKVSRLFKNIKNMMLSLSLVDDEYSTLHSEITNEYLKRQIKDENYKNYKQNHTYEEDYKDDEQKRKEMYDKYYKNNQNISEDEKKIFSDTKQTGYLYKNSTKDQVENDKEKKENHFLDKFFTGVTKNQSVDNLFSQEKKISQIKKKSTLENFFSELKEE</sequence>
<feature type="coiled-coil region" evidence="1">
    <location>
        <begin position="669"/>
        <end position="696"/>
    </location>
</feature>
<dbReference type="InterPro" id="IPR036322">
    <property type="entry name" value="WD40_repeat_dom_sf"/>
</dbReference>
<dbReference type="GO" id="GO:0003682">
    <property type="term" value="F:chromatin binding"/>
    <property type="evidence" value="ECO:0007669"/>
    <property type="project" value="TreeGrafter"/>
</dbReference>
<reference evidence="5" key="1">
    <citation type="submission" date="2016-05" db="EMBL/GenBank/DDBJ databases">
        <authorList>
            <person name="Naeem Raeece"/>
        </authorList>
    </citation>
    <scope>NUCLEOTIDE SEQUENCE [LARGE SCALE GENOMIC DNA]</scope>
</reference>
<dbReference type="PANTHER" id="PTHR19932">
    <property type="entry name" value="WD REPEAT AND HMG-BOX DNA BINDING PROTEIN"/>
    <property type="match status" value="1"/>
</dbReference>
<proteinExistence type="predicted"/>
<dbReference type="EMBL" id="FLQW01001525">
    <property type="protein sequence ID" value="SBS90050.1"/>
    <property type="molecule type" value="Genomic_DNA"/>
</dbReference>
<evidence type="ECO:0000259" key="3">
    <source>
        <dbReference type="Pfam" id="PF12341"/>
    </source>
</evidence>
<dbReference type="Pfam" id="PF12341">
    <property type="entry name" value="Mcl1_mid"/>
    <property type="match status" value="1"/>
</dbReference>
<dbReference type="GO" id="GO:0000278">
    <property type="term" value="P:mitotic cell cycle"/>
    <property type="evidence" value="ECO:0007669"/>
    <property type="project" value="TreeGrafter"/>
</dbReference>
<dbReference type="VEuPathDB" id="PlasmoDB:PmUG01_14021700"/>
<dbReference type="GO" id="GO:0006281">
    <property type="term" value="P:DNA repair"/>
    <property type="evidence" value="ECO:0007669"/>
    <property type="project" value="TreeGrafter"/>
</dbReference>
<feature type="region of interest" description="Disordered" evidence="2">
    <location>
        <begin position="975"/>
        <end position="1030"/>
    </location>
</feature>
<dbReference type="GO" id="GO:0043596">
    <property type="term" value="C:nuclear replication fork"/>
    <property type="evidence" value="ECO:0007669"/>
    <property type="project" value="TreeGrafter"/>
</dbReference>
<accession>A0A1A8WDE2</accession>
<feature type="compositionally biased region" description="Polar residues" evidence="2">
    <location>
        <begin position="979"/>
        <end position="995"/>
    </location>
</feature>
<feature type="compositionally biased region" description="Polar residues" evidence="2">
    <location>
        <begin position="441"/>
        <end position="454"/>
    </location>
</feature>
<keyword evidence="1" id="KW-0175">Coiled coil</keyword>
<dbReference type="InterPro" id="IPR022100">
    <property type="entry name" value="WDHD1/CFT4_beta-prop_2nd"/>
</dbReference>
<dbReference type="PANTHER" id="PTHR19932:SF10">
    <property type="entry name" value="WD REPEAT AND HMG-BOX DNA-BINDING PROTEIN 1"/>
    <property type="match status" value="1"/>
</dbReference>
<evidence type="ECO:0000256" key="2">
    <source>
        <dbReference type="SAM" id="MobiDB-lite"/>
    </source>
</evidence>
<dbReference type="SUPFAM" id="SSF50978">
    <property type="entry name" value="WD40 repeat-like"/>
    <property type="match status" value="1"/>
</dbReference>
<dbReference type="GO" id="GO:0006261">
    <property type="term" value="P:DNA-templated DNA replication"/>
    <property type="evidence" value="ECO:0007669"/>
    <property type="project" value="TreeGrafter"/>
</dbReference>
<evidence type="ECO:0000313" key="5">
    <source>
        <dbReference type="Proteomes" id="UP000078597"/>
    </source>
</evidence>
<feature type="compositionally biased region" description="Low complexity" evidence="2">
    <location>
        <begin position="470"/>
        <end position="486"/>
    </location>
</feature>
<evidence type="ECO:0000313" key="4">
    <source>
        <dbReference type="EMBL" id="SBS90050.1"/>
    </source>
</evidence>